<gene>
    <name evidence="1" type="ORF">BDY17DRAFT_302231</name>
</gene>
<dbReference type="RefSeq" id="XP_033587257.1">
    <property type="nucleotide sequence ID" value="XM_033734370.1"/>
</dbReference>
<evidence type="ECO:0000313" key="2">
    <source>
        <dbReference type="Proteomes" id="UP000799767"/>
    </source>
</evidence>
<dbReference type="Proteomes" id="UP000799767">
    <property type="component" value="Unassembled WGS sequence"/>
</dbReference>
<proteinExistence type="predicted"/>
<accession>A0A6A6PN56</accession>
<dbReference type="EMBL" id="MU001639">
    <property type="protein sequence ID" value="KAF2480687.1"/>
    <property type="molecule type" value="Genomic_DNA"/>
</dbReference>
<dbReference type="GeneID" id="54475372"/>
<reference evidence="1" key="1">
    <citation type="journal article" date="2020" name="Stud. Mycol.">
        <title>101 Dothideomycetes genomes: a test case for predicting lifestyles and emergence of pathogens.</title>
        <authorList>
            <person name="Haridas S."/>
            <person name="Albert R."/>
            <person name="Binder M."/>
            <person name="Bloem J."/>
            <person name="Labutti K."/>
            <person name="Salamov A."/>
            <person name="Andreopoulos B."/>
            <person name="Baker S."/>
            <person name="Barry K."/>
            <person name="Bills G."/>
            <person name="Bluhm B."/>
            <person name="Cannon C."/>
            <person name="Castanera R."/>
            <person name="Culley D."/>
            <person name="Daum C."/>
            <person name="Ezra D."/>
            <person name="Gonzalez J."/>
            <person name="Henrissat B."/>
            <person name="Kuo A."/>
            <person name="Liang C."/>
            <person name="Lipzen A."/>
            <person name="Lutzoni F."/>
            <person name="Magnuson J."/>
            <person name="Mondo S."/>
            <person name="Nolan M."/>
            <person name="Ohm R."/>
            <person name="Pangilinan J."/>
            <person name="Park H.-J."/>
            <person name="Ramirez L."/>
            <person name="Alfaro M."/>
            <person name="Sun H."/>
            <person name="Tritt A."/>
            <person name="Yoshinaga Y."/>
            <person name="Zwiers L.-H."/>
            <person name="Turgeon B."/>
            <person name="Goodwin S."/>
            <person name="Spatafora J."/>
            <person name="Crous P."/>
            <person name="Grigoriev I."/>
        </authorList>
    </citation>
    <scope>NUCLEOTIDE SEQUENCE</scope>
    <source>
        <strain evidence="1">CBS 113389</strain>
    </source>
</reference>
<protein>
    <submittedName>
        <fullName evidence="1">Uncharacterized protein</fullName>
    </submittedName>
</protein>
<organism evidence="1 2">
    <name type="scientific">Neohortaea acidophila</name>
    <dbReference type="NCBI Taxonomy" id="245834"/>
    <lineage>
        <taxon>Eukaryota</taxon>
        <taxon>Fungi</taxon>
        <taxon>Dikarya</taxon>
        <taxon>Ascomycota</taxon>
        <taxon>Pezizomycotina</taxon>
        <taxon>Dothideomycetes</taxon>
        <taxon>Dothideomycetidae</taxon>
        <taxon>Mycosphaerellales</taxon>
        <taxon>Teratosphaeriaceae</taxon>
        <taxon>Neohortaea</taxon>
    </lineage>
</organism>
<keyword evidence="2" id="KW-1185">Reference proteome</keyword>
<dbReference type="AlphaFoldDB" id="A0A6A6PN56"/>
<name>A0A6A6PN56_9PEZI</name>
<sequence>MGLWVAASTETSPNLNCQSQLAANAMQSPPPMRCMGQMNVLFTMSTPRAMSTHCRPLFCPSVGAVEETAGEGWQDDRDSAEEKLGQARLLSGLLSAFRPSETPHRLPKIDASGMHYECPRLAHPLPQLHASARGAWYACPAPALAVGWRTFSPPGRTAWNARGL</sequence>
<evidence type="ECO:0000313" key="1">
    <source>
        <dbReference type="EMBL" id="KAF2480687.1"/>
    </source>
</evidence>